<organism evidence="2 3">
    <name type="scientific">Reyranella aquatilis</name>
    <dbReference type="NCBI Taxonomy" id="2035356"/>
    <lineage>
        <taxon>Bacteria</taxon>
        <taxon>Pseudomonadati</taxon>
        <taxon>Pseudomonadota</taxon>
        <taxon>Alphaproteobacteria</taxon>
        <taxon>Hyphomicrobiales</taxon>
        <taxon>Reyranellaceae</taxon>
        <taxon>Reyranella</taxon>
    </lineage>
</organism>
<keyword evidence="2" id="KW-0808">Transferase</keyword>
<accession>A0ABS8L1J5</accession>
<evidence type="ECO:0000313" key="2">
    <source>
        <dbReference type="EMBL" id="MCC8432208.1"/>
    </source>
</evidence>
<reference evidence="2 3" key="1">
    <citation type="submission" date="2021-11" db="EMBL/GenBank/DDBJ databases">
        <authorList>
            <person name="Lee D.-H."/>
            <person name="Kim S.-B."/>
        </authorList>
    </citation>
    <scope>NUCLEOTIDE SEQUENCE [LARGE SCALE GENOMIC DNA]</scope>
    <source>
        <strain evidence="2 3">KCTC 52223</strain>
    </source>
</reference>
<name>A0ABS8L1J5_9HYPH</name>
<dbReference type="Proteomes" id="UP001198862">
    <property type="component" value="Unassembled WGS sequence"/>
</dbReference>
<dbReference type="GO" id="GO:0008168">
    <property type="term" value="F:methyltransferase activity"/>
    <property type="evidence" value="ECO:0007669"/>
    <property type="project" value="UniProtKB-KW"/>
</dbReference>
<dbReference type="GO" id="GO:0032259">
    <property type="term" value="P:methylation"/>
    <property type="evidence" value="ECO:0007669"/>
    <property type="project" value="UniProtKB-KW"/>
</dbReference>
<dbReference type="Pfam" id="PF13847">
    <property type="entry name" value="Methyltransf_31"/>
    <property type="match status" value="1"/>
</dbReference>
<gene>
    <name evidence="2" type="ORF">LJ725_24800</name>
</gene>
<dbReference type="EMBL" id="JAJISD010000013">
    <property type="protein sequence ID" value="MCC8432208.1"/>
    <property type="molecule type" value="Genomic_DNA"/>
</dbReference>
<protein>
    <submittedName>
        <fullName evidence="2">Methyltransferase domain-containing protein</fullName>
    </submittedName>
</protein>
<dbReference type="InterPro" id="IPR025714">
    <property type="entry name" value="Methyltranfer_dom"/>
</dbReference>
<evidence type="ECO:0000313" key="3">
    <source>
        <dbReference type="Proteomes" id="UP001198862"/>
    </source>
</evidence>
<dbReference type="RefSeq" id="WP_230553629.1">
    <property type="nucleotide sequence ID" value="NZ_JAJISD010000013.1"/>
</dbReference>
<proteinExistence type="predicted"/>
<dbReference type="Gene3D" id="3.40.50.150">
    <property type="entry name" value="Vaccinia Virus protein VP39"/>
    <property type="match status" value="1"/>
</dbReference>
<sequence length="372" mass="40773">MREVSLSNFEAFKDTRANASGGRLEFEIASKQWDYGLALPLSGFWQKLPKVVEADIELKSGAVRVECLDLKSHGECGGKVTLAAPFRGKVRVLLEKPAGRPVLMVRNAAPGASRAVGALYAVARLDNADPAEFRRLKAGTWDYWHYSYDLGQGARVEATIDGIMPMHRLNQKIMLHLLKTGFGDIAGKRIVDVACASGFHTMEMARQGGRMVGVDIDAPSIEQARFLQQCSDVKTVRDIRFELSGLHGFKPAEPFDIGFCSGLFYHLLDPVGGAQALFNLVKEGAVVHSHIVDSPEAIMALADSSKYKCCFDGEFALMPSRSMLERIFAHVGFKVKSFSPRDVVSDAEIDSLAPEFSTLFASGNTAYYLLTK</sequence>
<feature type="domain" description="Methyltransferase" evidence="1">
    <location>
        <begin position="187"/>
        <end position="307"/>
    </location>
</feature>
<dbReference type="SUPFAM" id="SSF53335">
    <property type="entry name" value="S-adenosyl-L-methionine-dependent methyltransferases"/>
    <property type="match status" value="1"/>
</dbReference>
<evidence type="ECO:0000259" key="1">
    <source>
        <dbReference type="Pfam" id="PF13847"/>
    </source>
</evidence>
<comment type="caution">
    <text evidence="2">The sequence shown here is derived from an EMBL/GenBank/DDBJ whole genome shotgun (WGS) entry which is preliminary data.</text>
</comment>
<dbReference type="CDD" id="cd02440">
    <property type="entry name" value="AdoMet_MTases"/>
    <property type="match status" value="1"/>
</dbReference>
<dbReference type="InterPro" id="IPR029063">
    <property type="entry name" value="SAM-dependent_MTases_sf"/>
</dbReference>
<keyword evidence="2" id="KW-0489">Methyltransferase</keyword>
<keyword evidence="3" id="KW-1185">Reference proteome</keyword>